<evidence type="ECO:0000256" key="1">
    <source>
        <dbReference type="ARBA" id="ARBA00023015"/>
    </source>
</evidence>
<accession>A0ABY1ABV1</accession>
<protein>
    <submittedName>
        <fullName evidence="4">DNA-binding transcriptional regulator, MarR family</fullName>
    </submittedName>
</protein>
<dbReference type="PANTHER" id="PTHR33164">
    <property type="entry name" value="TRANSCRIPTIONAL REGULATOR, MARR FAMILY"/>
    <property type="match status" value="1"/>
</dbReference>
<gene>
    <name evidence="4" type="ORF">SAMN05216431_10733</name>
</gene>
<reference evidence="4 5" key="1">
    <citation type="submission" date="2016-10" db="EMBL/GenBank/DDBJ databases">
        <authorList>
            <person name="Varghese N."/>
            <person name="Submissions S."/>
        </authorList>
    </citation>
    <scope>NUCLEOTIDE SEQUENCE [LARGE SCALE GENOMIC DNA]</scope>
    <source>
        <strain evidence="4 5">WC1T17</strain>
    </source>
</reference>
<dbReference type="Gene3D" id="1.10.10.10">
    <property type="entry name" value="Winged helix-like DNA-binding domain superfamily/Winged helix DNA-binding domain"/>
    <property type="match status" value="1"/>
</dbReference>
<dbReference type="PANTHER" id="PTHR33164:SF56">
    <property type="entry name" value="HTH-TYPE TRANSCRIPTIONAL REGULATOR MHQR"/>
    <property type="match status" value="1"/>
</dbReference>
<dbReference type="InterPro" id="IPR039422">
    <property type="entry name" value="MarR/SlyA-like"/>
</dbReference>
<dbReference type="SUPFAM" id="SSF46785">
    <property type="entry name" value="Winged helix' DNA-binding domain"/>
    <property type="match status" value="1"/>
</dbReference>
<comment type="caution">
    <text evidence="4">The sequence shown here is derived from an EMBL/GenBank/DDBJ whole genome shotgun (WGS) entry which is preliminary data.</text>
</comment>
<keyword evidence="4" id="KW-0238">DNA-binding</keyword>
<dbReference type="InterPro" id="IPR000835">
    <property type="entry name" value="HTH_MarR-typ"/>
</dbReference>
<name>A0ABY1ABV1_9LACO</name>
<sequence length="139" mass="16172">MDTITYGKLLHLASNTLIRQMNQLAKKYDLTGVQMLVIDFLAHKVNQQAYQQEIENEFSIKRSTTTTMLQRMENKKLIVRVSHDSDKRQKVVKLTPEALKLLPVVTHHIERSEANLISDFTPSEQALIKRFLLNIIERK</sequence>
<dbReference type="GO" id="GO:0003677">
    <property type="term" value="F:DNA binding"/>
    <property type="evidence" value="ECO:0007669"/>
    <property type="project" value="UniProtKB-KW"/>
</dbReference>
<evidence type="ECO:0000259" key="3">
    <source>
        <dbReference type="PROSITE" id="PS50995"/>
    </source>
</evidence>
<dbReference type="Pfam" id="PF12802">
    <property type="entry name" value="MarR_2"/>
    <property type="match status" value="1"/>
</dbReference>
<evidence type="ECO:0000313" key="5">
    <source>
        <dbReference type="Proteomes" id="UP000182089"/>
    </source>
</evidence>
<dbReference type="InterPro" id="IPR036390">
    <property type="entry name" value="WH_DNA-bd_sf"/>
</dbReference>
<proteinExistence type="predicted"/>
<dbReference type="PROSITE" id="PS50995">
    <property type="entry name" value="HTH_MARR_2"/>
    <property type="match status" value="1"/>
</dbReference>
<dbReference type="EMBL" id="FOCC01000007">
    <property type="protein sequence ID" value="SEM70607.1"/>
    <property type="molecule type" value="Genomic_DNA"/>
</dbReference>
<feature type="domain" description="HTH marR-type" evidence="3">
    <location>
        <begin position="1"/>
        <end position="137"/>
    </location>
</feature>
<keyword evidence="2" id="KW-0804">Transcription</keyword>
<keyword evidence="1" id="KW-0805">Transcription regulation</keyword>
<organism evidence="4 5">
    <name type="scientific">Ligilactobacillus ruminis</name>
    <dbReference type="NCBI Taxonomy" id="1623"/>
    <lineage>
        <taxon>Bacteria</taxon>
        <taxon>Bacillati</taxon>
        <taxon>Bacillota</taxon>
        <taxon>Bacilli</taxon>
        <taxon>Lactobacillales</taxon>
        <taxon>Lactobacillaceae</taxon>
        <taxon>Ligilactobacillus</taxon>
    </lineage>
</organism>
<dbReference type="InterPro" id="IPR036388">
    <property type="entry name" value="WH-like_DNA-bd_sf"/>
</dbReference>
<dbReference type="SMART" id="SM00347">
    <property type="entry name" value="HTH_MARR"/>
    <property type="match status" value="1"/>
</dbReference>
<dbReference type="PRINTS" id="PR00598">
    <property type="entry name" value="HTHMARR"/>
</dbReference>
<dbReference type="Proteomes" id="UP000182089">
    <property type="component" value="Unassembled WGS sequence"/>
</dbReference>
<evidence type="ECO:0000256" key="2">
    <source>
        <dbReference type="ARBA" id="ARBA00023163"/>
    </source>
</evidence>
<evidence type="ECO:0000313" key="4">
    <source>
        <dbReference type="EMBL" id="SEM70607.1"/>
    </source>
</evidence>